<dbReference type="InterPro" id="IPR000866">
    <property type="entry name" value="AhpC/TSA"/>
</dbReference>
<accession>A0A5M6CF27</accession>
<dbReference type="SUPFAM" id="SSF52833">
    <property type="entry name" value="Thioredoxin-like"/>
    <property type="match status" value="1"/>
</dbReference>
<reference evidence="3 4" key="1">
    <citation type="submission" date="2019-09" db="EMBL/GenBank/DDBJ databases">
        <title>Genome sequence and assembly of Taibaiella sp.</title>
        <authorList>
            <person name="Chhetri G."/>
        </authorList>
    </citation>
    <scope>NUCLEOTIDE SEQUENCE [LARGE SCALE GENOMIC DNA]</scope>
    <source>
        <strain evidence="3 4">KVB11</strain>
    </source>
</reference>
<dbReference type="InterPro" id="IPR050553">
    <property type="entry name" value="Thioredoxin_ResA/DsbE_sf"/>
</dbReference>
<dbReference type="EMBL" id="VWSH01000003">
    <property type="protein sequence ID" value="KAA5533676.1"/>
    <property type="molecule type" value="Genomic_DNA"/>
</dbReference>
<feature type="signal peptide" evidence="1">
    <location>
        <begin position="1"/>
        <end position="19"/>
    </location>
</feature>
<dbReference type="InterPro" id="IPR036249">
    <property type="entry name" value="Thioredoxin-like_sf"/>
</dbReference>
<dbReference type="AlphaFoldDB" id="A0A5M6CF27"/>
<evidence type="ECO:0000256" key="1">
    <source>
        <dbReference type="SAM" id="SignalP"/>
    </source>
</evidence>
<keyword evidence="1" id="KW-0732">Signal</keyword>
<dbReference type="PROSITE" id="PS51352">
    <property type="entry name" value="THIOREDOXIN_2"/>
    <property type="match status" value="1"/>
</dbReference>
<dbReference type="Pfam" id="PF00578">
    <property type="entry name" value="AhpC-TSA"/>
    <property type="match status" value="1"/>
</dbReference>
<dbReference type="CDD" id="cd02966">
    <property type="entry name" value="TlpA_like_family"/>
    <property type="match status" value="1"/>
</dbReference>
<proteinExistence type="predicted"/>
<dbReference type="PANTHER" id="PTHR42852">
    <property type="entry name" value="THIOL:DISULFIDE INTERCHANGE PROTEIN DSBE"/>
    <property type="match status" value="1"/>
</dbReference>
<dbReference type="Pfam" id="PF14289">
    <property type="entry name" value="DUF4369"/>
    <property type="match status" value="1"/>
</dbReference>
<gene>
    <name evidence="3" type="ORF">F0919_14155</name>
</gene>
<dbReference type="GO" id="GO:0016491">
    <property type="term" value="F:oxidoreductase activity"/>
    <property type="evidence" value="ECO:0007669"/>
    <property type="project" value="InterPro"/>
</dbReference>
<sequence>MKNTALIALLLLSSFFSFGKSGYKVEVNFPKDINDSVVYLAHFYGKNLPTIFTVDSAKVSPNKTVVFQKKDAVLGGIYLIVYNHRSKIVEFVLDNGDDFSIDFKPGKNGSSTAVFKNSAENNRYQAYNAESEEMGTTNRMLLAKLAMAKTHDDTAAVTTAFQQLTARQLEQREKYIKQYPNTFLSKVFVSLQSPEVPKGPHYLEDGKTIDSLFDYTYYKAHYWDNFDFKDDRLINTPVYDAKLNDYFSKWIYQIPDTINAEADKILKATRNSKELFRYTLRTLTANALQSKIMGMDEVFVYLVEHYYMKGDAYWLSKKDLDWYEDRARKMSPTVLGNTAPELMMQDVFTLGDKPLSELKAKYTVVVIWDYDCPVCKKEVPKLDSVYNAILKNKGVKVYSVASGGELDKVQQFIKDNKIEDWTNVADVNNNTGFKEKYDAYSTPKIYLLDENKKIIGKGLDHSNINTVIEMSEKKKI</sequence>
<organism evidence="3 4">
    <name type="scientific">Taibaiella lutea</name>
    <dbReference type="NCBI Taxonomy" id="2608001"/>
    <lineage>
        <taxon>Bacteria</taxon>
        <taxon>Pseudomonadati</taxon>
        <taxon>Bacteroidota</taxon>
        <taxon>Chitinophagia</taxon>
        <taxon>Chitinophagales</taxon>
        <taxon>Chitinophagaceae</taxon>
        <taxon>Taibaiella</taxon>
    </lineage>
</organism>
<evidence type="ECO:0000259" key="2">
    <source>
        <dbReference type="PROSITE" id="PS51352"/>
    </source>
</evidence>
<dbReference type="GO" id="GO:0016209">
    <property type="term" value="F:antioxidant activity"/>
    <property type="evidence" value="ECO:0007669"/>
    <property type="project" value="InterPro"/>
</dbReference>
<feature type="chain" id="PRO_5024421815" evidence="1">
    <location>
        <begin position="20"/>
        <end position="476"/>
    </location>
</feature>
<dbReference type="Proteomes" id="UP000323632">
    <property type="component" value="Unassembled WGS sequence"/>
</dbReference>
<dbReference type="RefSeq" id="WP_150033423.1">
    <property type="nucleotide sequence ID" value="NZ_VWSH01000003.1"/>
</dbReference>
<feature type="domain" description="Thioredoxin" evidence="2">
    <location>
        <begin position="333"/>
        <end position="476"/>
    </location>
</feature>
<protein>
    <submittedName>
        <fullName evidence="3">DUF5106 domain-containing protein</fullName>
    </submittedName>
</protein>
<dbReference type="InterPro" id="IPR025380">
    <property type="entry name" value="DUF4369"/>
</dbReference>
<dbReference type="Pfam" id="PF17127">
    <property type="entry name" value="DUF5106"/>
    <property type="match status" value="1"/>
</dbReference>
<dbReference type="PANTHER" id="PTHR42852:SF17">
    <property type="entry name" value="THIOREDOXIN-LIKE PROTEIN HI_1115"/>
    <property type="match status" value="1"/>
</dbReference>
<comment type="caution">
    <text evidence="3">The sequence shown here is derived from an EMBL/GenBank/DDBJ whole genome shotgun (WGS) entry which is preliminary data.</text>
</comment>
<keyword evidence="4" id="KW-1185">Reference proteome</keyword>
<evidence type="ECO:0000313" key="3">
    <source>
        <dbReference type="EMBL" id="KAA5533676.1"/>
    </source>
</evidence>
<evidence type="ECO:0000313" key="4">
    <source>
        <dbReference type="Proteomes" id="UP000323632"/>
    </source>
</evidence>
<name>A0A5M6CF27_9BACT</name>
<dbReference type="Gene3D" id="3.40.30.10">
    <property type="entry name" value="Glutaredoxin"/>
    <property type="match status" value="1"/>
</dbReference>
<dbReference type="InterPro" id="IPR033395">
    <property type="entry name" value="DUF5106"/>
</dbReference>
<dbReference type="InterPro" id="IPR013766">
    <property type="entry name" value="Thioredoxin_domain"/>
</dbReference>